<dbReference type="InterPro" id="IPR003142">
    <property type="entry name" value="BPL_C"/>
</dbReference>
<evidence type="ECO:0000313" key="8">
    <source>
        <dbReference type="EMBL" id="PFG20377.1"/>
    </source>
</evidence>
<dbReference type="PROSITE" id="PS51733">
    <property type="entry name" value="BPL_LPL_CATALYTIC"/>
    <property type="match status" value="1"/>
</dbReference>
<dbReference type="GO" id="GO:0005524">
    <property type="term" value="F:ATP binding"/>
    <property type="evidence" value="ECO:0007669"/>
    <property type="project" value="UniProtKB-KW"/>
</dbReference>
<comment type="caution">
    <text evidence="8">The sequence shown here is derived from an EMBL/GenBank/DDBJ whole genome shotgun (WGS) entry which is preliminary data.</text>
</comment>
<feature type="domain" description="BPL/LPL catalytic" evidence="7">
    <location>
        <begin position="1"/>
        <end position="188"/>
    </location>
</feature>
<feature type="compositionally biased region" description="Basic and acidic residues" evidence="6">
    <location>
        <begin position="250"/>
        <end position="260"/>
    </location>
</feature>
<evidence type="ECO:0000313" key="9">
    <source>
        <dbReference type="Proteomes" id="UP000224915"/>
    </source>
</evidence>
<dbReference type="EMBL" id="PDJD01000001">
    <property type="protein sequence ID" value="PFG20377.1"/>
    <property type="molecule type" value="Genomic_DNA"/>
</dbReference>
<dbReference type="GO" id="GO:0005737">
    <property type="term" value="C:cytoplasm"/>
    <property type="evidence" value="ECO:0007669"/>
    <property type="project" value="TreeGrafter"/>
</dbReference>
<evidence type="ECO:0000256" key="5">
    <source>
        <dbReference type="ARBA" id="ARBA00024227"/>
    </source>
</evidence>
<dbReference type="Gene3D" id="3.30.930.10">
    <property type="entry name" value="Bira Bifunctional Protein, Domain 2"/>
    <property type="match status" value="1"/>
</dbReference>
<dbReference type="GO" id="GO:0004077">
    <property type="term" value="F:biotin--[biotin carboxyl-carrier protein] ligase activity"/>
    <property type="evidence" value="ECO:0007669"/>
    <property type="project" value="UniProtKB-EC"/>
</dbReference>
<dbReference type="CDD" id="cd16442">
    <property type="entry name" value="BPL"/>
    <property type="match status" value="1"/>
</dbReference>
<gene>
    <name evidence="8" type="ORF">ATL40_1975</name>
</gene>
<evidence type="ECO:0000256" key="1">
    <source>
        <dbReference type="ARBA" id="ARBA00022598"/>
    </source>
</evidence>
<dbReference type="Pfam" id="PF02237">
    <property type="entry name" value="BPL_C"/>
    <property type="match status" value="1"/>
</dbReference>
<name>A0A2A9D125_9MICO</name>
<dbReference type="InterPro" id="IPR045864">
    <property type="entry name" value="aa-tRNA-synth_II/BPL/LPL"/>
</dbReference>
<reference evidence="8 9" key="1">
    <citation type="submission" date="2017-10" db="EMBL/GenBank/DDBJ databases">
        <title>Sequencing the genomes of 1000 actinobacteria strains.</title>
        <authorList>
            <person name="Klenk H.-P."/>
        </authorList>
    </citation>
    <scope>NUCLEOTIDE SEQUENCE [LARGE SCALE GENOMIC DNA]</scope>
    <source>
        <strain evidence="8 9">DSM 21801</strain>
    </source>
</reference>
<dbReference type="Gene3D" id="2.30.30.100">
    <property type="match status" value="1"/>
</dbReference>
<organism evidence="8 9">
    <name type="scientific">Serinibacter salmoneus</name>
    <dbReference type="NCBI Taxonomy" id="556530"/>
    <lineage>
        <taxon>Bacteria</taxon>
        <taxon>Bacillati</taxon>
        <taxon>Actinomycetota</taxon>
        <taxon>Actinomycetes</taxon>
        <taxon>Micrococcales</taxon>
        <taxon>Beutenbergiaceae</taxon>
        <taxon>Serinibacter</taxon>
    </lineage>
</organism>
<keyword evidence="1 8" id="KW-0436">Ligase</keyword>
<proteinExistence type="predicted"/>
<keyword evidence="3" id="KW-0067">ATP-binding</keyword>
<dbReference type="SUPFAM" id="SSF50037">
    <property type="entry name" value="C-terminal domain of transcriptional repressors"/>
    <property type="match status" value="1"/>
</dbReference>
<keyword evidence="2" id="KW-0547">Nucleotide-binding</keyword>
<dbReference type="PANTHER" id="PTHR12835:SF5">
    <property type="entry name" value="BIOTIN--PROTEIN LIGASE"/>
    <property type="match status" value="1"/>
</dbReference>
<dbReference type="SUPFAM" id="SSF55681">
    <property type="entry name" value="Class II aaRS and biotin synthetases"/>
    <property type="match status" value="1"/>
</dbReference>
<evidence type="ECO:0000259" key="7">
    <source>
        <dbReference type="PROSITE" id="PS51733"/>
    </source>
</evidence>
<dbReference type="PANTHER" id="PTHR12835">
    <property type="entry name" value="BIOTIN PROTEIN LIGASE"/>
    <property type="match status" value="1"/>
</dbReference>
<feature type="region of interest" description="Disordered" evidence="6">
    <location>
        <begin position="247"/>
        <end position="266"/>
    </location>
</feature>
<sequence length="266" mass="28532">MVTLASCGSTNTELLERRRAQPQQWPHLSVLRAEDQRAGRGRLDREWVTPPGQALTASLLLEPDRPLPQWPTLSLVAALAVVRALRGRGLDAAVKWPNDVIVRSQARLEVPGWGRARKVAGILAQVVPAPTAGNGAQALVLGIGVNCEQREFPVPWATSLAACGAPIRPATMLGLIGIELTALLGRWRSRGFVDLRAAVTEALDTLGQRVEVQEAGARVVGDVVGLEESGSLVLRRLDGRRHSLTSGDVSRVRRAEREAPGSDGES</sequence>
<evidence type="ECO:0000256" key="2">
    <source>
        <dbReference type="ARBA" id="ARBA00022741"/>
    </source>
</evidence>
<dbReference type="AlphaFoldDB" id="A0A2A9D125"/>
<dbReference type="InterPro" id="IPR004143">
    <property type="entry name" value="BPL_LPL_catalytic"/>
</dbReference>
<keyword evidence="4" id="KW-0092">Biotin</keyword>
<dbReference type="NCBIfam" id="TIGR00121">
    <property type="entry name" value="birA_ligase"/>
    <property type="match status" value="1"/>
</dbReference>
<dbReference type="EC" id="6.3.4.15" evidence="5"/>
<dbReference type="Pfam" id="PF03099">
    <property type="entry name" value="BPL_LplA_LipB"/>
    <property type="match status" value="1"/>
</dbReference>
<dbReference type="InterPro" id="IPR004408">
    <property type="entry name" value="Biotin_CoA_COase_ligase"/>
</dbReference>
<dbReference type="InterPro" id="IPR008988">
    <property type="entry name" value="Transcriptional_repressor_C"/>
</dbReference>
<accession>A0A2A9D125</accession>
<dbReference type="Proteomes" id="UP000224915">
    <property type="component" value="Unassembled WGS sequence"/>
</dbReference>
<evidence type="ECO:0000256" key="3">
    <source>
        <dbReference type="ARBA" id="ARBA00022840"/>
    </source>
</evidence>
<evidence type="ECO:0000256" key="6">
    <source>
        <dbReference type="SAM" id="MobiDB-lite"/>
    </source>
</evidence>
<evidence type="ECO:0000256" key="4">
    <source>
        <dbReference type="ARBA" id="ARBA00023267"/>
    </source>
</evidence>
<protein>
    <recommendedName>
        <fullName evidence="5">biotin--[biotin carboxyl-carrier protein] ligase</fullName>
        <ecNumber evidence="5">6.3.4.15</ecNumber>
    </recommendedName>
</protein>
<keyword evidence="9" id="KW-1185">Reference proteome</keyword>